<dbReference type="Gene3D" id="3.60.40.10">
    <property type="entry name" value="PPM-type phosphatase domain"/>
    <property type="match status" value="1"/>
</dbReference>
<dbReference type="Proteomes" id="UP001530377">
    <property type="component" value="Unassembled WGS sequence"/>
</dbReference>
<organism evidence="1 2">
    <name type="scientific">Cyclostephanos tholiformis</name>
    <dbReference type="NCBI Taxonomy" id="382380"/>
    <lineage>
        <taxon>Eukaryota</taxon>
        <taxon>Sar</taxon>
        <taxon>Stramenopiles</taxon>
        <taxon>Ochrophyta</taxon>
        <taxon>Bacillariophyta</taxon>
        <taxon>Coscinodiscophyceae</taxon>
        <taxon>Thalassiosirophycidae</taxon>
        <taxon>Stephanodiscales</taxon>
        <taxon>Stephanodiscaceae</taxon>
        <taxon>Cyclostephanos</taxon>
    </lineage>
</organism>
<dbReference type="AlphaFoldDB" id="A0ABD3RG30"/>
<accession>A0ABD3RG30</accession>
<proteinExistence type="predicted"/>
<keyword evidence="2" id="KW-1185">Reference proteome</keyword>
<comment type="caution">
    <text evidence="1">The sequence shown here is derived from an EMBL/GenBank/DDBJ whole genome shotgun (WGS) entry which is preliminary data.</text>
</comment>
<protein>
    <recommendedName>
        <fullName evidence="3">PPM-type phosphatase domain-containing protein</fullName>
    </recommendedName>
</protein>
<reference evidence="1 2" key="1">
    <citation type="submission" date="2024-10" db="EMBL/GenBank/DDBJ databases">
        <title>Updated reference genomes for cyclostephanoid diatoms.</title>
        <authorList>
            <person name="Roberts W.R."/>
            <person name="Alverson A.J."/>
        </authorList>
    </citation>
    <scope>NUCLEOTIDE SEQUENCE [LARGE SCALE GENOMIC DNA]</scope>
    <source>
        <strain evidence="1 2">AJA228-03</strain>
    </source>
</reference>
<gene>
    <name evidence="1" type="ORF">ACHAXA_002532</name>
</gene>
<sequence length="62" mass="7086">MDLTHDHKPNNDVKCRYIEGRGGTMEWCGKVDDATRRPVQGARVYRINGNLALFRLIGDRAK</sequence>
<evidence type="ECO:0000313" key="2">
    <source>
        <dbReference type="Proteomes" id="UP001530377"/>
    </source>
</evidence>
<evidence type="ECO:0008006" key="3">
    <source>
        <dbReference type="Google" id="ProtNLM"/>
    </source>
</evidence>
<name>A0ABD3RG30_9STRA</name>
<dbReference type="EMBL" id="JALLPB020000227">
    <property type="protein sequence ID" value="KAL3811915.1"/>
    <property type="molecule type" value="Genomic_DNA"/>
</dbReference>
<evidence type="ECO:0000313" key="1">
    <source>
        <dbReference type="EMBL" id="KAL3811915.1"/>
    </source>
</evidence>
<dbReference type="InterPro" id="IPR036457">
    <property type="entry name" value="PPM-type-like_dom_sf"/>
</dbReference>